<dbReference type="Proteomes" id="UP000266118">
    <property type="component" value="Chromosome"/>
</dbReference>
<sequence>MLKSTKFSCPSLPEQTKIANLLSSIDSKIGIETQLLQKLEVQKKYLLQNIFI</sequence>
<evidence type="ECO:0000259" key="1">
    <source>
        <dbReference type="Pfam" id="PF01420"/>
    </source>
</evidence>
<feature type="domain" description="Type I restriction modification DNA specificity" evidence="1">
    <location>
        <begin position="2"/>
        <end position="40"/>
    </location>
</feature>
<name>A0A386HPE7_9BACT</name>
<evidence type="ECO:0000313" key="3">
    <source>
        <dbReference type="Proteomes" id="UP000266118"/>
    </source>
</evidence>
<gene>
    <name evidence="2" type="ORF">D6B99_09590</name>
</gene>
<dbReference type="Gene3D" id="1.10.287.1120">
    <property type="entry name" value="Bipartite methylase S protein"/>
    <property type="match status" value="1"/>
</dbReference>
<keyword evidence="3" id="KW-1185">Reference proteome</keyword>
<dbReference type="GO" id="GO:0003677">
    <property type="term" value="F:DNA binding"/>
    <property type="evidence" value="ECO:0007669"/>
    <property type="project" value="InterPro"/>
</dbReference>
<accession>A0A386HPE7</accession>
<dbReference type="EMBL" id="CP032489">
    <property type="protein sequence ID" value="AYD47818.1"/>
    <property type="molecule type" value="Genomic_DNA"/>
</dbReference>
<organism evidence="2 3">
    <name type="scientific">Arachidicoccus soli</name>
    <dbReference type="NCBI Taxonomy" id="2341117"/>
    <lineage>
        <taxon>Bacteria</taxon>
        <taxon>Pseudomonadati</taxon>
        <taxon>Bacteroidota</taxon>
        <taxon>Chitinophagia</taxon>
        <taxon>Chitinophagales</taxon>
        <taxon>Chitinophagaceae</taxon>
        <taxon>Arachidicoccus</taxon>
    </lineage>
</organism>
<dbReference type="SUPFAM" id="SSF116734">
    <property type="entry name" value="DNA methylase specificity domain"/>
    <property type="match status" value="1"/>
</dbReference>
<dbReference type="AlphaFoldDB" id="A0A386HPE7"/>
<dbReference type="Pfam" id="PF01420">
    <property type="entry name" value="Methylase_S"/>
    <property type="match status" value="1"/>
</dbReference>
<dbReference type="KEGG" id="ark:D6B99_09590"/>
<reference evidence="2 3" key="1">
    <citation type="submission" date="2018-09" db="EMBL/GenBank/DDBJ databases">
        <title>Arachidicoccus sp. nov., a bacterium isolated from soil.</title>
        <authorList>
            <person name="Weon H.-Y."/>
            <person name="Kwon S.-W."/>
            <person name="Lee S.A."/>
        </authorList>
    </citation>
    <scope>NUCLEOTIDE SEQUENCE [LARGE SCALE GENOMIC DNA]</scope>
    <source>
        <strain evidence="2 3">KIS59-12</strain>
    </source>
</reference>
<proteinExistence type="predicted"/>
<evidence type="ECO:0000313" key="2">
    <source>
        <dbReference type="EMBL" id="AYD47818.1"/>
    </source>
</evidence>
<dbReference type="OrthoDB" id="667970at2"/>
<dbReference type="InterPro" id="IPR000055">
    <property type="entry name" value="Restrct_endonuc_typeI_TRD"/>
</dbReference>
<protein>
    <recommendedName>
        <fullName evidence="1">Type I restriction modification DNA specificity domain-containing protein</fullName>
    </recommendedName>
</protein>